<dbReference type="PANTHER" id="PTHR35333">
    <property type="entry name" value="BETA-LACTAMASE"/>
    <property type="match status" value="1"/>
</dbReference>
<dbReference type="GO" id="GO:0008800">
    <property type="term" value="F:beta-lactamase activity"/>
    <property type="evidence" value="ECO:0007669"/>
    <property type="project" value="InterPro"/>
</dbReference>
<dbReference type="AlphaFoldDB" id="A0A0R1JGY3"/>
<comment type="caution">
    <text evidence="3">The sequence shown here is derived from an EMBL/GenBank/DDBJ whole genome shotgun (WGS) entry which is preliminary data.</text>
</comment>
<dbReference type="GO" id="GO:0046677">
    <property type="term" value="P:response to antibiotic"/>
    <property type="evidence" value="ECO:0007669"/>
    <property type="project" value="InterPro"/>
</dbReference>
<dbReference type="GO" id="GO:0030655">
    <property type="term" value="P:beta-lactam antibiotic catabolic process"/>
    <property type="evidence" value="ECO:0007669"/>
    <property type="project" value="InterPro"/>
</dbReference>
<dbReference type="Proteomes" id="UP000051804">
    <property type="component" value="Unassembled WGS sequence"/>
</dbReference>
<keyword evidence="4" id="KW-1185">Reference proteome</keyword>
<dbReference type="InterPro" id="IPR000871">
    <property type="entry name" value="Beta-lactam_class-A"/>
</dbReference>
<evidence type="ECO:0000256" key="1">
    <source>
        <dbReference type="SAM" id="MobiDB-lite"/>
    </source>
</evidence>
<dbReference type="PATRIC" id="fig|1291734.4.peg.629"/>
<dbReference type="PANTHER" id="PTHR35333:SF3">
    <property type="entry name" value="BETA-LACTAMASE-TYPE TRANSPEPTIDASE FOLD CONTAINING PROTEIN"/>
    <property type="match status" value="1"/>
</dbReference>
<dbReference type="STRING" id="1291734.FD02_GL000612"/>
<evidence type="ECO:0000313" key="4">
    <source>
        <dbReference type="Proteomes" id="UP000051804"/>
    </source>
</evidence>
<dbReference type="InterPro" id="IPR012338">
    <property type="entry name" value="Beta-lactam/transpept-like"/>
</dbReference>
<name>A0A0R1JGY3_9LACO</name>
<dbReference type="EMBL" id="AZDJ01000032">
    <property type="protein sequence ID" value="KRK70541.1"/>
    <property type="molecule type" value="Genomic_DNA"/>
</dbReference>
<dbReference type="InterPro" id="IPR045155">
    <property type="entry name" value="Beta-lactam_cat"/>
</dbReference>
<protein>
    <recommendedName>
        <fullName evidence="2">Beta-lactamase class A catalytic domain-containing protein</fullName>
    </recommendedName>
</protein>
<proteinExistence type="predicted"/>
<dbReference type="Gene3D" id="3.40.710.10">
    <property type="entry name" value="DD-peptidase/beta-lactamase superfamily"/>
    <property type="match status" value="1"/>
</dbReference>
<feature type="region of interest" description="Disordered" evidence="1">
    <location>
        <begin position="34"/>
        <end position="63"/>
    </location>
</feature>
<organism evidence="3 4">
    <name type="scientific">Lacticaseibacillus nasuensis JCM 17158</name>
    <dbReference type="NCBI Taxonomy" id="1291734"/>
    <lineage>
        <taxon>Bacteria</taxon>
        <taxon>Bacillati</taxon>
        <taxon>Bacillota</taxon>
        <taxon>Bacilli</taxon>
        <taxon>Lactobacillales</taxon>
        <taxon>Lactobacillaceae</taxon>
        <taxon>Lacticaseibacillus</taxon>
    </lineage>
</organism>
<evidence type="ECO:0000313" key="3">
    <source>
        <dbReference type="EMBL" id="KRK70541.1"/>
    </source>
</evidence>
<accession>A0A0R1JGY3</accession>
<gene>
    <name evidence="3" type="ORF">FD02_GL000612</name>
</gene>
<feature type="domain" description="Beta-lactamase class A catalytic" evidence="2">
    <location>
        <begin position="115"/>
        <end position="333"/>
    </location>
</feature>
<reference evidence="3 4" key="1">
    <citation type="journal article" date="2015" name="Genome Announc.">
        <title>Expanding the biotechnology potential of lactobacilli through comparative genomics of 213 strains and associated genera.</title>
        <authorList>
            <person name="Sun Z."/>
            <person name="Harris H.M."/>
            <person name="McCann A."/>
            <person name="Guo C."/>
            <person name="Argimon S."/>
            <person name="Zhang W."/>
            <person name="Yang X."/>
            <person name="Jeffery I.B."/>
            <person name="Cooney J.C."/>
            <person name="Kagawa T.F."/>
            <person name="Liu W."/>
            <person name="Song Y."/>
            <person name="Salvetti E."/>
            <person name="Wrobel A."/>
            <person name="Rasinkangas P."/>
            <person name="Parkhill J."/>
            <person name="Rea M.C."/>
            <person name="O'Sullivan O."/>
            <person name="Ritari J."/>
            <person name="Douillard F.P."/>
            <person name="Paul Ross R."/>
            <person name="Yang R."/>
            <person name="Briner A.E."/>
            <person name="Felis G.E."/>
            <person name="de Vos W.M."/>
            <person name="Barrangou R."/>
            <person name="Klaenhammer T.R."/>
            <person name="Caufield P.W."/>
            <person name="Cui Y."/>
            <person name="Zhang H."/>
            <person name="O'Toole P.W."/>
        </authorList>
    </citation>
    <scope>NUCLEOTIDE SEQUENCE [LARGE SCALE GENOMIC DNA]</scope>
    <source>
        <strain evidence="3 4">JCM 17158</strain>
    </source>
</reference>
<dbReference type="SUPFAM" id="SSF56601">
    <property type="entry name" value="beta-lactamase/transpeptidase-like"/>
    <property type="match status" value="1"/>
</dbReference>
<dbReference type="Pfam" id="PF13354">
    <property type="entry name" value="Beta-lactamase2"/>
    <property type="match status" value="1"/>
</dbReference>
<evidence type="ECO:0000259" key="2">
    <source>
        <dbReference type="Pfam" id="PF13354"/>
    </source>
</evidence>
<sequence length="372" mass="40061">MLSSLVVVVLLVLGGGIWGVHAWQTRAKPVAQASSKRKVAPSQSSKVAVKTSSKRVTKPTPPRYTKFTRLTGAEHVSGVATPLDKTSTAGLVTVIGQTMRTVAASTHGPARWTVAVRALNGGAHAYVADWTPASHQFSASTIKLYILIRYYQLLQAKQINPSTQYTLRQQDVVQGSGVMLHAKLGTTYTLQELVNLMIRQSDNIATNVMMDEVGGFAAVNKTIAQVVGPDHETSLERKMMDTSHLENGKANRINAEEAVDTLLKMKQGKIVSPAADKAMLALMLHTKNRTKLPSQLPTGAVAYNKSGESNWRGIENDMAIIDYRGQTFAVCALIEMDGEHDAPLTASQAQTDSEVSAIATLGAKLTTWIAAN</sequence>
<dbReference type="RefSeq" id="WP_054722267.1">
    <property type="nucleotide sequence ID" value="NZ_AZDJ01000032.1"/>
</dbReference>